<accession>A0ABU9G664</accession>
<dbReference type="Pfam" id="PF04336">
    <property type="entry name" value="ACP_PD"/>
    <property type="match status" value="1"/>
</dbReference>
<name>A0ABU9G664_9GAMM</name>
<keyword evidence="3" id="KW-0443">Lipid metabolism</keyword>
<evidence type="ECO:0000256" key="3">
    <source>
        <dbReference type="ARBA" id="ARBA00023098"/>
    </source>
</evidence>
<sequence>MNYFAHLHIAYETNTSWAGNLLGDFPVVVSELPADLHSGWQLHQKVDVMVDEHDASVAFRSMSRAGRRRFSGIVQDIVMDYWLIQNWSRFSPLPLDIFCQTAVQGLLSDVNRCPARLQKMIYSLQQHNWLAELGTRQGVENALHSIMRRWRHGAHLQPFLDELPTVIQQGEAVFLALYPDLLSFVDQEVKKAEVVGHLG</sequence>
<evidence type="ECO:0000313" key="5">
    <source>
        <dbReference type="EMBL" id="MEL0613511.1"/>
    </source>
</evidence>
<keyword evidence="4" id="KW-0275">Fatty acid biosynthesis</keyword>
<evidence type="ECO:0000313" key="6">
    <source>
        <dbReference type="Proteomes" id="UP001379949"/>
    </source>
</evidence>
<reference evidence="5 6" key="1">
    <citation type="submission" date="2024-02" db="EMBL/GenBank/DDBJ databases">
        <title>Bacteria isolated from the canopy kelp, Nereocystis luetkeana.</title>
        <authorList>
            <person name="Pfister C.A."/>
            <person name="Younker I.T."/>
            <person name="Light S.H."/>
        </authorList>
    </citation>
    <scope>NUCLEOTIDE SEQUENCE [LARGE SCALE GENOMIC DNA]</scope>
    <source>
        <strain evidence="5 6">TI.4.07</strain>
    </source>
</reference>
<dbReference type="EMBL" id="JBAKAR010000007">
    <property type="protein sequence ID" value="MEL0613511.1"/>
    <property type="molecule type" value="Genomic_DNA"/>
</dbReference>
<evidence type="ECO:0000256" key="1">
    <source>
        <dbReference type="ARBA" id="ARBA00022516"/>
    </source>
</evidence>
<keyword evidence="4" id="KW-0276">Fatty acid metabolism</keyword>
<protein>
    <submittedName>
        <fullName evidence="5">ACP phosphodiesterase</fullName>
    </submittedName>
</protein>
<gene>
    <name evidence="5" type="ORF">V6242_10160</name>
</gene>
<keyword evidence="6" id="KW-1185">Reference proteome</keyword>
<keyword evidence="2" id="KW-0378">Hydrolase</keyword>
<evidence type="ECO:0000256" key="2">
    <source>
        <dbReference type="ARBA" id="ARBA00022801"/>
    </source>
</evidence>
<dbReference type="Proteomes" id="UP001379949">
    <property type="component" value="Unassembled WGS sequence"/>
</dbReference>
<dbReference type="InterPro" id="IPR007431">
    <property type="entry name" value="ACP_PD"/>
</dbReference>
<evidence type="ECO:0000256" key="4">
    <source>
        <dbReference type="ARBA" id="ARBA00023160"/>
    </source>
</evidence>
<organism evidence="5 6">
    <name type="scientific">Marinomonas arenicola</name>
    <dbReference type="NCBI Taxonomy" id="569601"/>
    <lineage>
        <taxon>Bacteria</taxon>
        <taxon>Pseudomonadati</taxon>
        <taxon>Pseudomonadota</taxon>
        <taxon>Gammaproteobacteria</taxon>
        <taxon>Oceanospirillales</taxon>
        <taxon>Oceanospirillaceae</taxon>
        <taxon>Marinomonas</taxon>
    </lineage>
</organism>
<dbReference type="RefSeq" id="WP_341562907.1">
    <property type="nucleotide sequence ID" value="NZ_JBAKAQ010000001.1"/>
</dbReference>
<proteinExistence type="predicted"/>
<dbReference type="PANTHER" id="PTHR38764">
    <property type="entry name" value="ACYL CARRIER PROTEIN PHOSPHODIESTERASE"/>
    <property type="match status" value="1"/>
</dbReference>
<keyword evidence="1" id="KW-0444">Lipid biosynthesis</keyword>
<comment type="caution">
    <text evidence="5">The sequence shown here is derived from an EMBL/GenBank/DDBJ whole genome shotgun (WGS) entry which is preliminary data.</text>
</comment>
<dbReference type="PANTHER" id="PTHR38764:SF1">
    <property type="entry name" value="ACYL CARRIER PROTEIN PHOSPHODIESTERASE"/>
    <property type="match status" value="1"/>
</dbReference>